<evidence type="ECO:0000256" key="1">
    <source>
        <dbReference type="SAM" id="Coils"/>
    </source>
</evidence>
<keyword evidence="3" id="KW-1185">Reference proteome</keyword>
<name>A0AAE0DY50_9ROSI</name>
<keyword evidence="1" id="KW-0175">Coiled coil</keyword>
<evidence type="ECO:0000313" key="3">
    <source>
        <dbReference type="Proteomes" id="UP001281410"/>
    </source>
</evidence>
<dbReference type="Proteomes" id="UP001281410">
    <property type="component" value="Unassembled WGS sequence"/>
</dbReference>
<protein>
    <submittedName>
        <fullName evidence="2">Uncharacterized protein</fullName>
    </submittedName>
</protein>
<accession>A0AAE0DY50</accession>
<sequence>MASWERLDHFLFSPAMLMWFPKLTQMGLPRALSDHHAIIVGEPNIDWGPSPFKVYNNWLEDKKLMGEALNGWKEFEVTSSKGFVLFSKVKAAKLRLKSWLSKVKREDNETDKLEDNLSKVEEKASVEGWSDGLRKERLRLLADL</sequence>
<proteinExistence type="predicted"/>
<gene>
    <name evidence="2" type="ORF">Dsin_025204</name>
</gene>
<evidence type="ECO:0000313" key="2">
    <source>
        <dbReference type="EMBL" id="KAK3193894.1"/>
    </source>
</evidence>
<reference evidence="2" key="1">
    <citation type="journal article" date="2023" name="Plant J.">
        <title>Genome sequences and population genomics provide insights into the demographic history, inbreeding, and mutation load of two 'living fossil' tree species of Dipteronia.</title>
        <authorList>
            <person name="Feng Y."/>
            <person name="Comes H.P."/>
            <person name="Chen J."/>
            <person name="Zhu S."/>
            <person name="Lu R."/>
            <person name="Zhang X."/>
            <person name="Li P."/>
            <person name="Qiu J."/>
            <person name="Olsen K.M."/>
            <person name="Qiu Y."/>
        </authorList>
    </citation>
    <scope>NUCLEOTIDE SEQUENCE</scope>
    <source>
        <strain evidence="2">NBL</strain>
    </source>
</reference>
<comment type="caution">
    <text evidence="2">The sequence shown here is derived from an EMBL/GenBank/DDBJ whole genome shotgun (WGS) entry which is preliminary data.</text>
</comment>
<feature type="coiled-coil region" evidence="1">
    <location>
        <begin position="96"/>
        <end position="123"/>
    </location>
</feature>
<dbReference type="AlphaFoldDB" id="A0AAE0DY50"/>
<dbReference type="EMBL" id="JANJYJ010000008">
    <property type="protein sequence ID" value="KAK3193894.1"/>
    <property type="molecule type" value="Genomic_DNA"/>
</dbReference>
<organism evidence="2 3">
    <name type="scientific">Dipteronia sinensis</name>
    <dbReference type="NCBI Taxonomy" id="43782"/>
    <lineage>
        <taxon>Eukaryota</taxon>
        <taxon>Viridiplantae</taxon>
        <taxon>Streptophyta</taxon>
        <taxon>Embryophyta</taxon>
        <taxon>Tracheophyta</taxon>
        <taxon>Spermatophyta</taxon>
        <taxon>Magnoliopsida</taxon>
        <taxon>eudicotyledons</taxon>
        <taxon>Gunneridae</taxon>
        <taxon>Pentapetalae</taxon>
        <taxon>rosids</taxon>
        <taxon>malvids</taxon>
        <taxon>Sapindales</taxon>
        <taxon>Sapindaceae</taxon>
        <taxon>Hippocastanoideae</taxon>
        <taxon>Acereae</taxon>
        <taxon>Dipteronia</taxon>
    </lineage>
</organism>